<protein>
    <submittedName>
        <fullName evidence="3">PAS domain-containing protein</fullName>
    </submittedName>
</protein>
<dbReference type="Gene3D" id="3.30.450.20">
    <property type="entry name" value="PAS domain"/>
    <property type="match status" value="2"/>
</dbReference>
<dbReference type="NCBIfam" id="TIGR00229">
    <property type="entry name" value="sensory_box"/>
    <property type="match status" value="1"/>
</dbReference>
<organism evidence="3 4">
    <name type="scientific">Bacillus altitudinis</name>
    <dbReference type="NCBI Taxonomy" id="293387"/>
    <lineage>
        <taxon>Bacteria</taxon>
        <taxon>Bacillati</taxon>
        <taxon>Bacillota</taxon>
        <taxon>Bacilli</taxon>
        <taxon>Bacillales</taxon>
        <taxon>Bacillaceae</taxon>
        <taxon>Bacillus</taxon>
    </lineage>
</organism>
<dbReference type="InterPro" id="IPR000014">
    <property type="entry name" value="PAS"/>
</dbReference>
<reference evidence="3 4" key="1">
    <citation type="submission" date="2024-06" db="EMBL/GenBank/DDBJ databases">
        <title>Construction of an artificial bacterial consortium using nitrogen cycle bacteria from Cuatro Cienegas Basin and a mangrove forest.</title>
        <authorList>
            <person name="Aguilera-Najera D."/>
            <person name="Marquez-Cianci L."/>
            <person name="Martinez-Perez E."/>
            <person name="Rosas-Barrera M."/>
            <person name="Rodriguez-Cruz U.E."/>
            <person name="Tapia-Lopez R."/>
            <person name="Eguiarte L.E."/>
            <person name="Souza-Saldivar V."/>
        </authorList>
    </citation>
    <scope>NUCLEOTIDE SEQUENCE [LARGE SCALE GENOMIC DNA]</scope>
    <source>
        <strain evidence="3 4">S14-15</strain>
    </source>
</reference>
<feature type="non-terminal residue" evidence="3">
    <location>
        <position position="157"/>
    </location>
</feature>
<sequence length="157" mass="17532">RTLTIKRYTSPAETLFNILPSDSGRPLQHLTHKLDYPAMIDDLRIAFEHLKTTEREISSHDGRSFLARVLPYRTDDNRIDGAVLALIDLTEQKAAQDHARDSVEKLKLAAQATHEFAIIVLDDDGTIVSWNAGASSIFGFQAEDMLGEPVDVIFTPE</sequence>
<dbReference type="InterPro" id="IPR013767">
    <property type="entry name" value="PAS_fold"/>
</dbReference>
<proteinExistence type="predicted"/>
<dbReference type="Pfam" id="PF13596">
    <property type="entry name" value="PAS_10"/>
    <property type="match status" value="1"/>
</dbReference>
<dbReference type="CDD" id="cd00130">
    <property type="entry name" value="PAS"/>
    <property type="match status" value="1"/>
</dbReference>
<dbReference type="InterPro" id="IPR035965">
    <property type="entry name" value="PAS-like_dom_sf"/>
</dbReference>
<evidence type="ECO:0000313" key="4">
    <source>
        <dbReference type="Proteomes" id="UP001467674"/>
    </source>
</evidence>
<dbReference type="PROSITE" id="PS50112">
    <property type="entry name" value="PAS"/>
    <property type="match status" value="1"/>
</dbReference>
<evidence type="ECO:0000259" key="2">
    <source>
        <dbReference type="PROSITE" id="PS50113"/>
    </source>
</evidence>
<evidence type="ECO:0000313" key="3">
    <source>
        <dbReference type="EMBL" id="MER3123739.1"/>
    </source>
</evidence>
<dbReference type="SUPFAM" id="SSF55785">
    <property type="entry name" value="PYP-like sensor domain (PAS domain)"/>
    <property type="match status" value="2"/>
</dbReference>
<dbReference type="Proteomes" id="UP001467674">
    <property type="component" value="Unassembled WGS sequence"/>
</dbReference>
<keyword evidence="4" id="KW-1185">Reference proteome</keyword>
<name>A0ABV1SB44_BACAB</name>
<feature type="domain" description="PAS" evidence="1">
    <location>
        <begin position="102"/>
        <end position="157"/>
    </location>
</feature>
<feature type="domain" description="PAC" evidence="2">
    <location>
        <begin position="51"/>
        <end position="101"/>
    </location>
</feature>
<feature type="non-terminal residue" evidence="3">
    <location>
        <position position="1"/>
    </location>
</feature>
<dbReference type="PROSITE" id="PS50113">
    <property type="entry name" value="PAC"/>
    <property type="match status" value="1"/>
</dbReference>
<accession>A0ABV1SB44</accession>
<dbReference type="RefSeq" id="WP_350387117.1">
    <property type="nucleotide sequence ID" value="NZ_JBEOME010000100.1"/>
</dbReference>
<comment type="caution">
    <text evidence="3">The sequence shown here is derived from an EMBL/GenBank/DDBJ whole genome shotgun (WGS) entry which is preliminary data.</text>
</comment>
<evidence type="ECO:0000259" key="1">
    <source>
        <dbReference type="PROSITE" id="PS50112"/>
    </source>
</evidence>
<dbReference type="Pfam" id="PF00989">
    <property type="entry name" value="PAS"/>
    <property type="match status" value="1"/>
</dbReference>
<dbReference type="InterPro" id="IPR000700">
    <property type="entry name" value="PAS-assoc_C"/>
</dbReference>
<gene>
    <name evidence="3" type="ORF">ABQG71_21610</name>
</gene>
<dbReference type="EMBL" id="JBEOME010000100">
    <property type="protein sequence ID" value="MER3123739.1"/>
    <property type="molecule type" value="Genomic_DNA"/>
</dbReference>